<proteinExistence type="predicted"/>
<dbReference type="InterPro" id="IPR008841">
    <property type="entry name" value="Siphovirus-type_tail_N"/>
</dbReference>
<accession>A0AAX3RMU4</accession>
<evidence type="ECO:0000259" key="1">
    <source>
        <dbReference type="Pfam" id="PF05709"/>
    </source>
</evidence>
<dbReference type="Gene3D" id="2.40.30.200">
    <property type="match status" value="1"/>
</dbReference>
<evidence type="ECO:0000313" key="3">
    <source>
        <dbReference type="EMBL" id="WEY84785.1"/>
    </source>
</evidence>
<name>A0AAX3RMU4_BACIU</name>
<dbReference type="InterPro" id="IPR006520">
    <property type="entry name" value="Dit_BPSPP_N"/>
</dbReference>
<evidence type="ECO:0000259" key="2">
    <source>
        <dbReference type="Pfam" id="PF22768"/>
    </source>
</evidence>
<reference evidence="3" key="1">
    <citation type="submission" date="2025-02" db="EMBL/GenBank/DDBJ databases">
        <title>Complete genome sequences of 52 Bacillus and Priestia strains isolated from West-African fermentations and 26 reference strains from the DSMZ collection.</title>
        <authorList>
            <person name="Wiedenbein E.S."/>
            <person name="Canoy T.S."/>
            <person name="Hui Y."/>
            <person name="Parkouda C."/>
            <person name="Dawende C."/>
            <person name="Ametefe E."/>
            <person name="Jespersen L."/>
            <person name="Nielsen D.S."/>
        </authorList>
    </citation>
    <scope>NUCLEOTIDE SEQUENCE</scope>
    <source>
        <strain evidence="3">PRO56</strain>
    </source>
</reference>
<gene>
    <name evidence="3" type="ORF">P5633_21630</name>
</gene>
<dbReference type="InterPro" id="IPR054738">
    <property type="entry name" value="Siphovirus-type_tail_C"/>
</dbReference>
<dbReference type="NCBIfam" id="TIGR01633">
    <property type="entry name" value="phi3626_gp14_N"/>
    <property type="match status" value="1"/>
</dbReference>
<feature type="domain" description="Siphovirus-type tail component RIFT-related" evidence="1">
    <location>
        <begin position="18"/>
        <end position="118"/>
    </location>
</feature>
<dbReference type="AlphaFoldDB" id="A0AAX3RMU4"/>
<organism evidence="3 4">
    <name type="scientific">Bacillus subtilis</name>
    <dbReference type="NCBI Taxonomy" id="1423"/>
    <lineage>
        <taxon>Bacteria</taxon>
        <taxon>Bacillati</taxon>
        <taxon>Bacillota</taxon>
        <taxon>Bacilli</taxon>
        <taxon>Bacillales</taxon>
        <taxon>Bacillaceae</taxon>
        <taxon>Bacillus</taxon>
    </lineage>
</organism>
<feature type="domain" description="Siphovirus-type tail component C-terminal" evidence="2">
    <location>
        <begin position="145"/>
        <end position="242"/>
    </location>
</feature>
<protein>
    <submittedName>
        <fullName evidence="3">Distal tail protein Dit</fullName>
    </submittedName>
</protein>
<dbReference type="EMBL" id="CP120576">
    <property type="protein sequence ID" value="WEY84785.1"/>
    <property type="molecule type" value="Genomic_DNA"/>
</dbReference>
<dbReference type="Proteomes" id="UP001214898">
    <property type="component" value="Chromosome"/>
</dbReference>
<dbReference type="Pfam" id="PF22768">
    <property type="entry name" value="SPP1_Dit"/>
    <property type="match status" value="1"/>
</dbReference>
<dbReference type="Gene3D" id="2.60.120.860">
    <property type="match status" value="1"/>
</dbReference>
<evidence type="ECO:0000313" key="4">
    <source>
        <dbReference type="Proteomes" id="UP001214898"/>
    </source>
</evidence>
<dbReference type="Pfam" id="PF05709">
    <property type="entry name" value="Sipho_tail"/>
    <property type="match status" value="1"/>
</dbReference>
<sequence length="243" mass="26793">MTMTFNGVSKPFVHATVDTKRPMWAPVEWEMVEIPGRPGAYLKQKKIKARPLPVDVVIKDVDDLQKAKEEVADWLVTDNPGPLIFPDEPDRTYYAMIDGEGQLDEVFKFGKGTINFICPDPYKHGAKVVFNVSNTAGAVTDIKHNGSASTSPVVNCTFAGAATTYSIELLNDDGSVFQGVYVKFNFIAGDKLTIDFAKRAAFVNGAKKNSAVLIKSDFFDIPKKNAKVKASSPSELRFTEKYK</sequence>